<protein>
    <submittedName>
        <fullName evidence="7">Membrane protein involved in the export of O-antigen and teichoic acid</fullName>
    </submittedName>
</protein>
<keyword evidence="4 6" id="KW-1133">Transmembrane helix</keyword>
<dbReference type="InterPro" id="IPR002797">
    <property type="entry name" value="Polysacc_synth"/>
</dbReference>
<dbReference type="OrthoDB" id="7814629at2"/>
<sequence length="499" mass="52431">MATTGMADTETPGEPVQAEASVLNQSVAKNMAIVVAGKAIAVVAGVAATVLTTRHLGPADYGRYREVLNYVIFGSVFVDLGLYMILLRELGKPGDHSRYLGAAMALRLLATGAALFAASLAGLFLLEDPVVRTGMFVGAVYFTAYQASELLIAVFQRHLRQDRQVMAEIFGSIALVALTVLVVALGGGAVGMLAALAGSAAVTLALAWRWAALLEPFRPLVDPAYWRHLVAEGLPFAGSRILLIVIIRGDMLVMALTQPSRALGLYGIPTKIFEIVTSMPPQFSGLLMSSFTEAAARRDVAQLSRNLSEALSVMLWFGIGVVLTTTVFAEEIVVLIGGRAFSGARDAMVVIGPAMAFSAVASVLRFALAALERQRHLLMLDVAAAAIAFGLFLLLIPIYSGVGAAVARTAVEAFTLAGMGLLAHRAGIRFPVAGTLFATAVAGVAGALAMASLARATGLWWLGFLLGGVLYSLVAIATGLLPRARILGWLRAKFAPHRS</sequence>
<evidence type="ECO:0000256" key="6">
    <source>
        <dbReference type="SAM" id="Phobius"/>
    </source>
</evidence>
<reference evidence="7 8" key="1">
    <citation type="submission" date="2016-10" db="EMBL/GenBank/DDBJ databases">
        <authorList>
            <person name="de Groot N.N."/>
        </authorList>
    </citation>
    <scope>NUCLEOTIDE SEQUENCE [LARGE SCALE GENOMIC DNA]</scope>
    <source>
        <strain evidence="7 8">DSM 19548</strain>
    </source>
</reference>
<dbReference type="RefSeq" id="WP_093362742.1">
    <property type="nucleotide sequence ID" value="NZ_FOLG01000019.1"/>
</dbReference>
<evidence type="ECO:0000256" key="3">
    <source>
        <dbReference type="ARBA" id="ARBA00022692"/>
    </source>
</evidence>
<comment type="subcellular location">
    <subcellularLocation>
        <location evidence="1">Cell membrane</location>
        <topology evidence="1">Multi-pass membrane protein</topology>
    </subcellularLocation>
</comment>
<dbReference type="Proteomes" id="UP000198728">
    <property type="component" value="Unassembled WGS sequence"/>
</dbReference>
<evidence type="ECO:0000256" key="5">
    <source>
        <dbReference type="ARBA" id="ARBA00023136"/>
    </source>
</evidence>
<feature type="transmembrane region" description="Helical" evidence="6">
    <location>
        <begin position="459"/>
        <end position="481"/>
    </location>
</feature>
<feature type="transmembrane region" description="Helical" evidence="6">
    <location>
        <begin position="430"/>
        <end position="453"/>
    </location>
</feature>
<feature type="transmembrane region" description="Helical" evidence="6">
    <location>
        <begin position="348"/>
        <end position="371"/>
    </location>
</feature>
<keyword evidence="5 6" id="KW-0472">Membrane</keyword>
<dbReference type="PANTHER" id="PTHR30250:SF11">
    <property type="entry name" value="O-ANTIGEN TRANSPORTER-RELATED"/>
    <property type="match status" value="1"/>
</dbReference>
<feature type="transmembrane region" description="Helical" evidence="6">
    <location>
        <begin position="99"/>
        <end position="124"/>
    </location>
</feature>
<dbReference type="GO" id="GO:0005886">
    <property type="term" value="C:plasma membrane"/>
    <property type="evidence" value="ECO:0007669"/>
    <property type="project" value="UniProtKB-SubCell"/>
</dbReference>
<evidence type="ECO:0000313" key="8">
    <source>
        <dbReference type="Proteomes" id="UP000198728"/>
    </source>
</evidence>
<evidence type="ECO:0000256" key="4">
    <source>
        <dbReference type="ARBA" id="ARBA00022989"/>
    </source>
</evidence>
<name>A0A1I1QA49_9RHOB</name>
<evidence type="ECO:0000256" key="1">
    <source>
        <dbReference type="ARBA" id="ARBA00004651"/>
    </source>
</evidence>
<gene>
    <name evidence="7" type="ORF">SAMN04488094_11931</name>
</gene>
<accession>A0A1I1QA49</accession>
<feature type="transmembrane region" description="Helical" evidence="6">
    <location>
        <begin position="192"/>
        <end position="211"/>
    </location>
</feature>
<feature type="transmembrane region" description="Helical" evidence="6">
    <location>
        <begin position="378"/>
        <end position="399"/>
    </location>
</feature>
<dbReference type="STRING" id="441112.SAMN04488094_11931"/>
<keyword evidence="3 6" id="KW-0812">Transmembrane</keyword>
<feature type="transmembrane region" description="Helical" evidence="6">
    <location>
        <begin position="136"/>
        <end position="155"/>
    </location>
</feature>
<feature type="transmembrane region" description="Helical" evidence="6">
    <location>
        <begin position="67"/>
        <end position="87"/>
    </location>
</feature>
<dbReference type="EMBL" id="FOLG01000019">
    <property type="protein sequence ID" value="SFD18971.1"/>
    <property type="molecule type" value="Genomic_DNA"/>
</dbReference>
<dbReference type="PANTHER" id="PTHR30250">
    <property type="entry name" value="PST FAMILY PREDICTED COLANIC ACID TRANSPORTER"/>
    <property type="match status" value="1"/>
</dbReference>
<dbReference type="Pfam" id="PF01943">
    <property type="entry name" value="Polysacc_synt"/>
    <property type="match status" value="1"/>
</dbReference>
<evidence type="ECO:0000256" key="2">
    <source>
        <dbReference type="ARBA" id="ARBA00022475"/>
    </source>
</evidence>
<keyword evidence="2" id="KW-1003">Cell membrane</keyword>
<feature type="transmembrane region" description="Helical" evidence="6">
    <location>
        <begin position="313"/>
        <end position="336"/>
    </location>
</feature>
<feature type="transmembrane region" description="Helical" evidence="6">
    <location>
        <begin position="167"/>
        <end position="186"/>
    </location>
</feature>
<proteinExistence type="predicted"/>
<feature type="transmembrane region" description="Helical" evidence="6">
    <location>
        <begin position="31"/>
        <end position="52"/>
    </location>
</feature>
<keyword evidence="8" id="KW-1185">Reference proteome</keyword>
<dbReference type="InterPro" id="IPR050833">
    <property type="entry name" value="Poly_Biosynth_Transport"/>
</dbReference>
<dbReference type="AlphaFoldDB" id="A0A1I1QA49"/>
<organism evidence="7 8">
    <name type="scientific">Tropicimonas isoalkanivorans</name>
    <dbReference type="NCBI Taxonomy" id="441112"/>
    <lineage>
        <taxon>Bacteria</taxon>
        <taxon>Pseudomonadati</taxon>
        <taxon>Pseudomonadota</taxon>
        <taxon>Alphaproteobacteria</taxon>
        <taxon>Rhodobacterales</taxon>
        <taxon>Roseobacteraceae</taxon>
        <taxon>Tropicimonas</taxon>
    </lineage>
</organism>
<evidence type="ECO:0000313" key="7">
    <source>
        <dbReference type="EMBL" id="SFD18971.1"/>
    </source>
</evidence>